<dbReference type="EMBL" id="CP118246">
    <property type="protein sequence ID" value="WDR03558.1"/>
    <property type="molecule type" value="Genomic_DNA"/>
</dbReference>
<dbReference type="Pfam" id="PF12706">
    <property type="entry name" value="Lactamase_B_2"/>
    <property type="match status" value="1"/>
</dbReference>
<dbReference type="SMART" id="SM00849">
    <property type="entry name" value="Lactamase_B"/>
    <property type="match status" value="1"/>
</dbReference>
<dbReference type="InterPro" id="IPR050114">
    <property type="entry name" value="UPF0173_UPF0282_UlaG_hydrolase"/>
</dbReference>
<proteinExistence type="predicted"/>
<dbReference type="SUPFAM" id="SSF56281">
    <property type="entry name" value="Metallo-hydrolase/oxidoreductase"/>
    <property type="match status" value="1"/>
</dbReference>
<dbReference type="InterPro" id="IPR001279">
    <property type="entry name" value="Metallo-B-lactamas"/>
</dbReference>
<dbReference type="PANTHER" id="PTHR43546:SF3">
    <property type="entry name" value="UPF0173 METAL-DEPENDENT HYDROLASE MJ1163"/>
    <property type="match status" value="1"/>
</dbReference>
<dbReference type="RefSeq" id="WP_282219950.1">
    <property type="nucleotide sequence ID" value="NZ_CP118246.1"/>
</dbReference>
<evidence type="ECO:0000313" key="3">
    <source>
        <dbReference type="Proteomes" id="UP001220530"/>
    </source>
</evidence>
<sequence>MTLANATRIRFLGVAAYEIITRSGKRLLLDPFLDDNPASPVKHDSFDQVDLVIVSHAAIDHLGDTEKIVRKYNCPVICGGEVKAYLKARGIEGDQIRATTWGIRVEVAGIEVQPLECHHWSQIVMPDGTYASGLPMAFIVYADEGVRFYHYGDTAIFSDLKLHAELYRPTIGCIGIANPHEVAARFPMPGKMLTAEMSPYEGALAAEWLGLETVLPCHYLDASDPDVVAFEQHLSELAAAGRRVPRSVVLNAGDSIDVPAGGGAVQLAS</sequence>
<accession>A0ABY7YQF8</accession>
<dbReference type="Proteomes" id="UP001220530">
    <property type="component" value="Chromosome"/>
</dbReference>
<evidence type="ECO:0000313" key="2">
    <source>
        <dbReference type="EMBL" id="WDR03558.1"/>
    </source>
</evidence>
<dbReference type="InterPro" id="IPR036866">
    <property type="entry name" value="RibonucZ/Hydroxyglut_hydro"/>
</dbReference>
<evidence type="ECO:0000259" key="1">
    <source>
        <dbReference type="SMART" id="SM00849"/>
    </source>
</evidence>
<gene>
    <name evidence="2" type="ORF">PSQ19_05575</name>
</gene>
<name>A0ABY7YQF8_9HYPH</name>
<organism evidence="2 3">
    <name type="scientific">Devosia algicola</name>
    <dbReference type="NCBI Taxonomy" id="3026418"/>
    <lineage>
        <taxon>Bacteria</taxon>
        <taxon>Pseudomonadati</taxon>
        <taxon>Pseudomonadota</taxon>
        <taxon>Alphaproteobacteria</taxon>
        <taxon>Hyphomicrobiales</taxon>
        <taxon>Devosiaceae</taxon>
        <taxon>Devosia</taxon>
    </lineage>
</organism>
<dbReference type="PANTHER" id="PTHR43546">
    <property type="entry name" value="UPF0173 METAL-DEPENDENT HYDROLASE MJ1163-RELATED"/>
    <property type="match status" value="1"/>
</dbReference>
<dbReference type="Gene3D" id="3.60.15.10">
    <property type="entry name" value="Ribonuclease Z/Hydroxyacylglutathione hydrolase-like"/>
    <property type="match status" value="1"/>
</dbReference>
<feature type="domain" description="Metallo-beta-lactamase" evidence="1">
    <location>
        <begin position="13"/>
        <end position="180"/>
    </location>
</feature>
<keyword evidence="3" id="KW-1185">Reference proteome</keyword>
<reference evidence="2 3" key="1">
    <citation type="submission" date="2023-02" db="EMBL/GenBank/DDBJ databases">
        <title>Devosia algicola sp. nov., isolated from the phycosphere of marine algae.</title>
        <authorList>
            <person name="Kim J.M."/>
            <person name="Lee J.K."/>
            <person name="Choi B.J."/>
            <person name="Bayburt H."/>
            <person name="Jeon C.O."/>
        </authorList>
    </citation>
    <scope>NUCLEOTIDE SEQUENCE [LARGE SCALE GENOMIC DNA]</scope>
    <source>
        <strain evidence="2 3">G20-9</strain>
    </source>
</reference>
<protein>
    <submittedName>
        <fullName evidence="2">MBL fold metallo-hydrolase</fullName>
    </submittedName>
</protein>